<feature type="compositionally biased region" description="Polar residues" evidence="1">
    <location>
        <begin position="267"/>
        <end position="286"/>
    </location>
</feature>
<dbReference type="InterPro" id="IPR001005">
    <property type="entry name" value="SANT/Myb"/>
</dbReference>
<dbReference type="SMART" id="SM00717">
    <property type="entry name" value="SANT"/>
    <property type="match status" value="1"/>
</dbReference>
<feature type="region of interest" description="Disordered" evidence="1">
    <location>
        <begin position="449"/>
        <end position="493"/>
    </location>
</feature>
<protein>
    <recommendedName>
        <fullName evidence="2">Myb-like domain-containing protein</fullName>
    </recommendedName>
</protein>
<feature type="compositionally biased region" description="Acidic residues" evidence="1">
    <location>
        <begin position="337"/>
        <end position="350"/>
    </location>
</feature>
<dbReference type="VEuPathDB" id="FungiDB:TSTA_106990"/>
<dbReference type="OrthoDB" id="2143914at2759"/>
<feature type="region of interest" description="Disordered" evidence="1">
    <location>
        <begin position="221"/>
        <end position="379"/>
    </location>
</feature>
<feature type="compositionally biased region" description="Polar residues" evidence="1">
    <location>
        <begin position="238"/>
        <end position="259"/>
    </location>
</feature>
<dbReference type="EMBL" id="EQ962658">
    <property type="protein sequence ID" value="EED14491.1"/>
    <property type="molecule type" value="Genomic_DNA"/>
</dbReference>
<feature type="compositionally biased region" description="Polar residues" evidence="1">
    <location>
        <begin position="41"/>
        <end position="75"/>
    </location>
</feature>
<dbReference type="RefSeq" id="XP_002486729.1">
    <property type="nucleotide sequence ID" value="XM_002486684.1"/>
</dbReference>
<dbReference type="Pfam" id="PF13921">
    <property type="entry name" value="Myb_DNA-bind_6"/>
    <property type="match status" value="1"/>
</dbReference>
<dbReference type="InterPro" id="IPR009057">
    <property type="entry name" value="Homeodomain-like_sf"/>
</dbReference>
<feature type="compositionally biased region" description="Basic and acidic residues" evidence="1">
    <location>
        <begin position="351"/>
        <end position="363"/>
    </location>
</feature>
<reference evidence="4" key="1">
    <citation type="journal article" date="2015" name="Genome Announc.">
        <title>Genome sequence of the AIDS-associated pathogen Penicillium marneffei (ATCC18224) and its near taxonomic relative Talaromyces stipitatus (ATCC10500).</title>
        <authorList>
            <person name="Nierman W.C."/>
            <person name="Fedorova-Abrams N.D."/>
            <person name="Andrianopoulos A."/>
        </authorList>
    </citation>
    <scope>NUCLEOTIDE SEQUENCE [LARGE SCALE GENOMIC DNA]</scope>
    <source>
        <strain evidence="4">ATCC 10500 / CBS 375.48 / QM 6759 / NRRL 1006</strain>
    </source>
</reference>
<dbReference type="OMA" id="CEMDITQ"/>
<evidence type="ECO:0000313" key="4">
    <source>
        <dbReference type="Proteomes" id="UP000001745"/>
    </source>
</evidence>
<evidence type="ECO:0000313" key="3">
    <source>
        <dbReference type="EMBL" id="EED14491.1"/>
    </source>
</evidence>
<accession>B8MPQ2</accession>
<evidence type="ECO:0000256" key="1">
    <source>
        <dbReference type="SAM" id="MobiDB-lite"/>
    </source>
</evidence>
<dbReference type="Proteomes" id="UP000001745">
    <property type="component" value="Unassembled WGS sequence"/>
</dbReference>
<sequence length="576" mass="64604">MITLDEIIPYQPPLPPKPSISSKPLPLPSKPLPLIHPLPQKPSSRVQSPSYPDQPHQFNQRFVPNSQEQASPESSYRNVFDRELAEWSNTTATTAVMSTGLETPGQEIQHHTGSESFANGSSNLLFNCPSDVQPASHDNGASSSIAAVTIQPERPRLTHKETTRLMCDPELDDVHSSSIFGTPSEDTVHIDITDTHLNDTDVSHVSGWNTNSQLAEIPTQLPEVDVDESQNAVRDKTTQNLDTSPSNMISSAGPRTSSVVHMDDNDQQNPSSCDNDSSADGPTSGCTRGLTPAFEQRQNCTSRDAATAQPPKPRTRRSAKRPHRSRPRMQTYRTEPPDESGDSDDSDDQDYVDRSQHVDDRARPTNRPKHQPVTDSNSVKPEADIAFKIGSLSLPDLKTVQRGVLTCEFFSSQIMCSFSWTVDREHLNHCSPKSDHTPDRGHDQCEMDITQERDLHTSSKVETTRKLRKQRNSHSNAREAGSGRKHKRRKKWTEEENFRLKRLREEENLPWTQIKEHFPDRTAGAIQVQYSTTLKGLAAKSSGMTPNDEVDRNTTFSPNRRQYSLRSRRAVERYSP</sequence>
<dbReference type="eggNOG" id="ENOG502R6QQ">
    <property type="taxonomic scope" value="Eukaryota"/>
</dbReference>
<dbReference type="HOGENOM" id="CLU_032506_0_0_1"/>
<feature type="domain" description="Myb-like" evidence="2">
    <location>
        <begin position="484"/>
        <end position="534"/>
    </location>
</feature>
<dbReference type="Gene3D" id="1.10.10.60">
    <property type="entry name" value="Homeodomain-like"/>
    <property type="match status" value="1"/>
</dbReference>
<feature type="region of interest" description="Disordered" evidence="1">
    <location>
        <begin position="538"/>
        <end position="576"/>
    </location>
</feature>
<dbReference type="InParanoid" id="B8MPQ2"/>
<organism evidence="3 4">
    <name type="scientific">Talaromyces stipitatus (strain ATCC 10500 / CBS 375.48 / QM 6759 / NRRL 1006)</name>
    <name type="common">Penicillium stipitatum</name>
    <dbReference type="NCBI Taxonomy" id="441959"/>
    <lineage>
        <taxon>Eukaryota</taxon>
        <taxon>Fungi</taxon>
        <taxon>Dikarya</taxon>
        <taxon>Ascomycota</taxon>
        <taxon>Pezizomycotina</taxon>
        <taxon>Eurotiomycetes</taxon>
        <taxon>Eurotiomycetidae</taxon>
        <taxon>Eurotiales</taxon>
        <taxon>Trichocomaceae</taxon>
        <taxon>Talaromyces</taxon>
        <taxon>Talaromyces sect. Talaromyces</taxon>
    </lineage>
</organism>
<feature type="compositionally biased region" description="Polar residues" evidence="1">
    <location>
        <begin position="553"/>
        <end position="565"/>
    </location>
</feature>
<feature type="region of interest" description="Disordered" evidence="1">
    <location>
        <begin position="1"/>
        <end position="75"/>
    </location>
</feature>
<keyword evidence="4" id="KW-1185">Reference proteome</keyword>
<dbReference type="PROSITE" id="PS50090">
    <property type="entry name" value="MYB_LIKE"/>
    <property type="match status" value="1"/>
</dbReference>
<dbReference type="GeneID" id="8103599"/>
<evidence type="ECO:0000259" key="2">
    <source>
        <dbReference type="PROSITE" id="PS50090"/>
    </source>
</evidence>
<dbReference type="PhylomeDB" id="B8MPQ2"/>
<proteinExistence type="predicted"/>
<dbReference type="CDD" id="cd00167">
    <property type="entry name" value="SANT"/>
    <property type="match status" value="1"/>
</dbReference>
<name>B8MPQ2_TALSN</name>
<feature type="compositionally biased region" description="Basic residues" evidence="1">
    <location>
        <begin position="313"/>
        <end position="327"/>
    </location>
</feature>
<gene>
    <name evidence="3" type="ORF">TSTA_106990</name>
</gene>
<feature type="compositionally biased region" description="Pro residues" evidence="1">
    <location>
        <begin position="25"/>
        <end position="40"/>
    </location>
</feature>
<dbReference type="SUPFAM" id="SSF46689">
    <property type="entry name" value="Homeodomain-like"/>
    <property type="match status" value="1"/>
</dbReference>
<dbReference type="AlphaFoldDB" id="B8MPQ2"/>
<feature type="compositionally biased region" description="Basic and acidic residues" evidence="1">
    <location>
        <begin position="449"/>
        <end position="465"/>
    </location>
</feature>